<proteinExistence type="predicted"/>
<organism evidence="3 4">
    <name type="scientific">Streptosporangium canum</name>
    <dbReference type="NCBI Taxonomy" id="324952"/>
    <lineage>
        <taxon>Bacteria</taxon>
        <taxon>Bacillati</taxon>
        <taxon>Actinomycetota</taxon>
        <taxon>Actinomycetes</taxon>
        <taxon>Streptosporangiales</taxon>
        <taxon>Streptosporangiaceae</taxon>
        <taxon>Streptosporangium</taxon>
    </lineage>
</organism>
<accession>A0A1I3JW90</accession>
<protein>
    <submittedName>
        <fullName evidence="3">N-acetylglucosaminyl deacetylase, LmbE family</fullName>
    </submittedName>
</protein>
<dbReference type="PANTHER" id="PTHR12993">
    <property type="entry name" value="N-ACETYLGLUCOSAMINYL-PHOSPHATIDYLINOSITOL DE-N-ACETYLASE-RELATED"/>
    <property type="match status" value="1"/>
</dbReference>
<evidence type="ECO:0000313" key="3">
    <source>
        <dbReference type="EMBL" id="SFI64444.1"/>
    </source>
</evidence>
<evidence type="ECO:0000256" key="2">
    <source>
        <dbReference type="SAM" id="MobiDB-lite"/>
    </source>
</evidence>
<dbReference type="GO" id="GO:0016137">
    <property type="term" value="P:glycoside metabolic process"/>
    <property type="evidence" value="ECO:0007669"/>
    <property type="project" value="UniProtKB-ARBA"/>
</dbReference>
<sequence>MALCYGGVAISMNDELTLMAVHAHPDDEVLGTGGLFARCADEGIRTVLVTCTNGEQGDGPGGVKPGEPGHDEDAVSAQRLEELRESVAHLGIDHLELLGYRDSGMVGWAANEAPGAFANVPVDQAAGRLAALMERYRPQVVVTYDENGGYGHPDHIQAHRITLAAVEACGVPSKLYYTAVPRERVAELFAYLRSTGAAPEDLELPPDFGTPDEQITAVVDVAPYVERKLKALEAHASQGENIFLLRMPAEAQHRALAHEAFTRHLSRVTAADREDDLFDGLRRDAAG</sequence>
<evidence type="ECO:0000256" key="1">
    <source>
        <dbReference type="ARBA" id="ARBA00022833"/>
    </source>
</evidence>
<dbReference type="InterPro" id="IPR003737">
    <property type="entry name" value="GlcNAc_PI_deacetylase-related"/>
</dbReference>
<feature type="region of interest" description="Disordered" evidence="2">
    <location>
        <begin position="52"/>
        <end position="74"/>
    </location>
</feature>
<keyword evidence="1" id="KW-0862">Zinc</keyword>
<dbReference type="InterPro" id="IPR024078">
    <property type="entry name" value="LmbE-like_dom_sf"/>
</dbReference>
<dbReference type="GO" id="GO:0016811">
    <property type="term" value="F:hydrolase activity, acting on carbon-nitrogen (but not peptide) bonds, in linear amides"/>
    <property type="evidence" value="ECO:0007669"/>
    <property type="project" value="TreeGrafter"/>
</dbReference>
<dbReference type="AlphaFoldDB" id="A0A1I3JW90"/>
<reference evidence="4" key="1">
    <citation type="submission" date="2016-10" db="EMBL/GenBank/DDBJ databases">
        <authorList>
            <person name="Varghese N."/>
            <person name="Submissions S."/>
        </authorList>
    </citation>
    <scope>NUCLEOTIDE SEQUENCE [LARGE SCALE GENOMIC DNA]</scope>
    <source>
        <strain evidence="4">CGMCC 4.2126</strain>
    </source>
</reference>
<keyword evidence="4" id="KW-1185">Reference proteome</keyword>
<dbReference type="SUPFAM" id="SSF102588">
    <property type="entry name" value="LmbE-like"/>
    <property type="match status" value="1"/>
</dbReference>
<dbReference type="Proteomes" id="UP000199111">
    <property type="component" value="Unassembled WGS sequence"/>
</dbReference>
<dbReference type="PANTHER" id="PTHR12993:SF26">
    <property type="entry name" value="1D-MYO-INOSITOL 2-ACETAMIDO-2-DEOXY-ALPHA-D-GLUCOPYRANOSIDE DEACETYLASE"/>
    <property type="match status" value="1"/>
</dbReference>
<dbReference type="EMBL" id="FOQY01000004">
    <property type="protein sequence ID" value="SFI64444.1"/>
    <property type="molecule type" value="Genomic_DNA"/>
</dbReference>
<gene>
    <name evidence="3" type="ORF">SAMN05216275_104153</name>
</gene>
<evidence type="ECO:0000313" key="4">
    <source>
        <dbReference type="Proteomes" id="UP000199111"/>
    </source>
</evidence>
<dbReference type="Pfam" id="PF02585">
    <property type="entry name" value="PIG-L"/>
    <property type="match status" value="1"/>
</dbReference>
<name>A0A1I3JW90_9ACTN</name>
<dbReference type="Gene3D" id="3.40.50.10320">
    <property type="entry name" value="LmbE-like"/>
    <property type="match status" value="1"/>
</dbReference>